<dbReference type="InParanoid" id="E0V9I4"/>
<dbReference type="AlphaFoldDB" id="E0V9I4"/>
<dbReference type="PANTHER" id="PTHR12452">
    <property type="entry name" value="42-9-9 PROTEIN-RELATED"/>
    <property type="match status" value="1"/>
</dbReference>
<keyword evidence="6" id="KW-1185">Reference proteome</keyword>
<sequence>MITHHKVDGYENFLKLLGIIDCKGTVILYFCGSPNPVGLSWNPKCNRSGPIVHSVLKKNERKNFHFVHVGVGTYNEWNDPFCPFKTHKDIQLKHLPTIIYWRKPTRLCGTECCDQEKVNQMIENLP</sequence>
<dbReference type="EnsemblMetazoa" id="PHUM012680-RA">
    <property type="protein sequence ID" value="PHUM012680-PA"/>
    <property type="gene ID" value="PHUM012680"/>
</dbReference>
<dbReference type="VEuPathDB" id="VectorBase:PHUM012680"/>
<evidence type="ECO:0000313" key="4">
    <source>
        <dbReference type="EMBL" id="EEB10040.1"/>
    </source>
</evidence>
<dbReference type="HOGENOM" id="CLU_120161_0_0_1"/>
<protein>
    <recommendedName>
        <fullName evidence="2">Thioredoxin domain-containing protein 17</fullName>
    </recommendedName>
</protein>
<reference evidence="4" key="2">
    <citation type="submission" date="2007-04" db="EMBL/GenBank/DDBJ databases">
        <title>The genome of the human body louse.</title>
        <authorList>
            <consortium name="The Human Body Louse Genome Consortium"/>
            <person name="Kirkness E."/>
            <person name="Walenz B."/>
            <person name="Hass B."/>
            <person name="Bruggner R."/>
            <person name="Strausberg R."/>
        </authorList>
    </citation>
    <scope>NUCLEOTIDE SEQUENCE</scope>
    <source>
        <strain evidence="4">USDA</strain>
    </source>
</reference>
<dbReference type="InterPro" id="IPR045108">
    <property type="entry name" value="TXNDC17-like"/>
</dbReference>
<evidence type="ECO:0000259" key="3">
    <source>
        <dbReference type="Pfam" id="PF06110"/>
    </source>
</evidence>
<dbReference type="eggNOG" id="KOG3425">
    <property type="taxonomic scope" value="Eukaryota"/>
</dbReference>
<dbReference type="Pfam" id="PF06110">
    <property type="entry name" value="TXD17-like_Trx"/>
    <property type="match status" value="1"/>
</dbReference>
<dbReference type="Proteomes" id="UP000009046">
    <property type="component" value="Unassembled WGS sequence"/>
</dbReference>
<gene>
    <name evidence="5" type="primary">8233739</name>
    <name evidence="4" type="ORF">Phum_PHUM012680</name>
</gene>
<evidence type="ECO:0000313" key="5">
    <source>
        <dbReference type="EnsemblMetazoa" id="PHUM012680-PA"/>
    </source>
</evidence>
<evidence type="ECO:0000256" key="2">
    <source>
        <dbReference type="ARBA" id="ARBA00016949"/>
    </source>
</evidence>
<dbReference type="Gene3D" id="3.40.30.10">
    <property type="entry name" value="Glutaredoxin"/>
    <property type="match status" value="1"/>
</dbReference>
<dbReference type="OMA" id="MITHHKV"/>
<dbReference type="RefSeq" id="XP_002422778.1">
    <property type="nucleotide sequence ID" value="XM_002422733.1"/>
</dbReference>
<organism>
    <name type="scientific">Pediculus humanus subsp. corporis</name>
    <name type="common">Body louse</name>
    <dbReference type="NCBI Taxonomy" id="121224"/>
    <lineage>
        <taxon>Eukaryota</taxon>
        <taxon>Metazoa</taxon>
        <taxon>Ecdysozoa</taxon>
        <taxon>Arthropoda</taxon>
        <taxon>Hexapoda</taxon>
        <taxon>Insecta</taxon>
        <taxon>Pterygota</taxon>
        <taxon>Neoptera</taxon>
        <taxon>Paraneoptera</taxon>
        <taxon>Psocodea</taxon>
        <taxon>Troctomorpha</taxon>
        <taxon>Phthiraptera</taxon>
        <taxon>Anoplura</taxon>
        <taxon>Pediculidae</taxon>
        <taxon>Pediculus</taxon>
    </lineage>
</organism>
<dbReference type="GO" id="GO:0005829">
    <property type="term" value="C:cytosol"/>
    <property type="evidence" value="ECO:0007669"/>
    <property type="project" value="TreeGrafter"/>
</dbReference>
<dbReference type="SUPFAM" id="SSF52833">
    <property type="entry name" value="Thioredoxin-like"/>
    <property type="match status" value="1"/>
</dbReference>
<reference evidence="5" key="3">
    <citation type="submission" date="2021-02" db="UniProtKB">
        <authorList>
            <consortium name="EnsemblMetazoa"/>
        </authorList>
    </citation>
    <scope>IDENTIFICATION</scope>
    <source>
        <strain evidence="5">USDA</strain>
    </source>
</reference>
<dbReference type="PANTHER" id="PTHR12452:SF0">
    <property type="entry name" value="THIOREDOXIN DOMAIN-CONTAINING PROTEIN 17"/>
    <property type="match status" value="1"/>
</dbReference>
<feature type="domain" description="Thioredoxin" evidence="3">
    <location>
        <begin position="7"/>
        <end position="123"/>
    </location>
</feature>
<proteinExistence type="inferred from homology"/>
<dbReference type="OrthoDB" id="78947at2759"/>
<evidence type="ECO:0000256" key="1">
    <source>
        <dbReference type="ARBA" id="ARBA00008987"/>
    </source>
</evidence>
<accession>E0V9I4</accession>
<dbReference type="InterPro" id="IPR036249">
    <property type="entry name" value="Thioredoxin-like_sf"/>
</dbReference>
<dbReference type="STRING" id="121224.E0V9I4"/>
<evidence type="ECO:0000313" key="6">
    <source>
        <dbReference type="Proteomes" id="UP000009046"/>
    </source>
</evidence>
<dbReference type="InterPro" id="IPR010357">
    <property type="entry name" value="TXNDC17_dom"/>
</dbReference>
<comment type="similarity">
    <text evidence="1">Belongs to the thioredoxin family.</text>
</comment>
<reference evidence="4" key="1">
    <citation type="submission" date="2007-04" db="EMBL/GenBank/DDBJ databases">
        <title>Annotation of Pediculus humanus corporis strain USDA.</title>
        <authorList>
            <person name="Kirkness E."/>
            <person name="Hannick L."/>
            <person name="Hass B."/>
            <person name="Bruggner R."/>
            <person name="Lawson D."/>
            <person name="Bidwell S."/>
            <person name="Joardar V."/>
            <person name="Caler E."/>
            <person name="Walenz B."/>
            <person name="Inman J."/>
            <person name="Schobel S."/>
            <person name="Galinsky K."/>
            <person name="Amedeo P."/>
            <person name="Strausberg R."/>
        </authorList>
    </citation>
    <scope>NUCLEOTIDE SEQUENCE</scope>
    <source>
        <strain evidence="4">USDA</strain>
    </source>
</reference>
<dbReference type="GeneID" id="8233739"/>
<dbReference type="EMBL" id="AAZO01000150">
    <property type="status" value="NOT_ANNOTATED_CDS"/>
    <property type="molecule type" value="Genomic_DNA"/>
</dbReference>
<dbReference type="EMBL" id="DS234994">
    <property type="protein sequence ID" value="EEB10040.1"/>
    <property type="molecule type" value="Genomic_DNA"/>
</dbReference>
<dbReference type="CTD" id="8233739"/>
<dbReference type="GO" id="GO:0047134">
    <property type="term" value="F:protein-disulfide reductase [NAD(P)H] activity"/>
    <property type="evidence" value="ECO:0007669"/>
    <property type="project" value="InterPro"/>
</dbReference>
<dbReference type="KEGG" id="phu:Phum_PHUM012680"/>
<name>E0V9I4_PEDHC</name>